<dbReference type="InterPro" id="IPR046335">
    <property type="entry name" value="LacI/GalR-like_sensor"/>
</dbReference>
<dbReference type="Gene3D" id="1.10.260.40">
    <property type="entry name" value="lambda repressor-like DNA-binding domains"/>
    <property type="match status" value="1"/>
</dbReference>
<dbReference type="CDD" id="cd20010">
    <property type="entry name" value="PBP1_AglR-like"/>
    <property type="match status" value="1"/>
</dbReference>
<keyword evidence="6" id="KW-1185">Reference proteome</keyword>
<protein>
    <submittedName>
        <fullName evidence="5">LacI family transcriptional regulator</fullName>
    </submittedName>
</protein>
<proteinExistence type="predicted"/>
<dbReference type="EMBL" id="VFRP01000004">
    <property type="protein sequence ID" value="TPE52255.1"/>
    <property type="molecule type" value="Genomic_DNA"/>
</dbReference>
<dbReference type="InterPro" id="IPR010982">
    <property type="entry name" value="Lambda_DNA-bd_dom_sf"/>
</dbReference>
<evidence type="ECO:0000259" key="4">
    <source>
        <dbReference type="PROSITE" id="PS50932"/>
    </source>
</evidence>
<dbReference type="GO" id="GO:0003700">
    <property type="term" value="F:DNA-binding transcription factor activity"/>
    <property type="evidence" value="ECO:0007669"/>
    <property type="project" value="TreeGrafter"/>
</dbReference>
<evidence type="ECO:0000256" key="3">
    <source>
        <dbReference type="ARBA" id="ARBA00023163"/>
    </source>
</evidence>
<accession>A0A501WVC2</accession>
<sequence length="339" mass="37103">MNLKELASLLNLSTTTVSRALNGYPEVNAETRERVVAAARRHGYAPNQGARRLATGRAHAIGHVIPLARHQMINPIFAEFISGAGETYSIAGYDMIASVVPEADEADAYRAMIAQRKVDGILVHTPRLLDPRIDLLSGFSLPFLMHGRDSRPERDYCWIDINNRRAFLRATDLLLDLGHRRIGFLNGMEHLNFAQRRRSGYCAALTARDIAPDPDLMRHAEMTEAYGYDGVREMLGLPDPPTAFLASSIITAFGALRAVSEAGLRLGADISIVTHDDELSHMSNAGPVPLFTATRSSIRAAGRRAAEMLIALIEQPGAATRSELWEADLTIGRSTGPRV</sequence>
<dbReference type="Proteomes" id="UP000319255">
    <property type="component" value="Unassembled WGS sequence"/>
</dbReference>
<dbReference type="PANTHER" id="PTHR30146:SF109">
    <property type="entry name" value="HTH-TYPE TRANSCRIPTIONAL REGULATOR GALS"/>
    <property type="match status" value="1"/>
</dbReference>
<keyword evidence="3" id="KW-0804">Transcription</keyword>
<comment type="caution">
    <text evidence="5">The sequence shown here is derived from an EMBL/GenBank/DDBJ whole genome shotgun (WGS) entry which is preliminary data.</text>
</comment>
<dbReference type="InterPro" id="IPR028082">
    <property type="entry name" value="Peripla_BP_I"/>
</dbReference>
<gene>
    <name evidence="5" type="ORF">FJM51_07535</name>
</gene>
<dbReference type="InterPro" id="IPR000843">
    <property type="entry name" value="HTH_LacI"/>
</dbReference>
<dbReference type="CDD" id="cd01392">
    <property type="entry name" value="HTH_LacI"/>
    <property type="match status" value="1"/>
</dbReference>
<reference evidence="5 6" key="1">
    <citation type="submission" date="2019-06" db="EMBL/GenBank/DDBJ databases">
        <title>A novel bacterium of genus Amaricoccus, isolated from marine sediment.</title>
        <authorList>
            <person name="Huang H."/>
            <person name="Mo K."/>
            <person name="Hu Y."/>
        </authorList>
    </citation>
    <scope>NUCLEOTIDE SEQUENCE [LARGE SCALE GENOMIC DNA]</scope>
    <source>
        <strain evidence="5 6">HB172011</strain>
    </source>
</reference>
<evidence type="ECO:0000256" key="2">
    <source>
        <dbReference type="ARBA" id="ARBA00023125"/>
    </source>
</evidence>
<organism evidence="5 6">
    <name type="scientific">Amaricoccus solimangrovi</name>
    <dbReference type="NCBI Taxonomy" id="2589815"/>
    <lineage>
        <taxon>Bacteria</taxon>
        <taxon>Pseudomonadati</taxon>
        <taxon>Pseudomonadota</taxon>
        <taxon>Alphaproteobacteria</taxon>
        <taxon>Rhodobacterales</taxon>
        <taxon>Paracoccaceae</taxon>
        <taxon>Amaricoccus</taxon>
    </lineage>
</organism>
<dbReference type="Pfam" id="PF13377">
    <property type="entry name" value="Peripla_BP_3"/>
    <property type="match status" value="1"/>
</dbReference>
<dbReference type="PROSITE" id="PS50932">
    <property type="entry name" value="HTH_LACI_2"/>
    <property type="match status" value="1"/>
</dbReference>
<dbReference type="Pfam" id="PF00356">
    <property type="entry name" value="LacI"/>
    <property type="match status" value="1"/>
</dbReference>
<evidence type="ECO:0000313" key="6">
    <source>
        <dbReference type="Proteomes" id="UP000319255"/>
    </source>
</evidence>
<dbReference type="OrthoDB" id="234496at2"/>
<dbReference type="SUPFAM" id="SSF53822">
    <property type="entry name" value="Periplasmic binding protein-like I"/>
    <property type="match status" value="1"/>
</dbReference>
<dbReference type="SMART" id="SM00354">
    <property type="entry name" value="HTH_LACI"/>
    <property type="match status" value="1"/>
</dbReference>
<evidence type="ECO:0000256" key="1">
    <source>
        <dbReference type="ARBA" id="ARBA00023015"/>
    </source>
</evidence>
<keyword evidence="1" id="KW-0805">Transcription regulation</keyword>
<dbReference type="SUPFAM" id="SSF47413">
    <property type="entry name" value="lambda repressor-like DNA-binding domains"/>
    <property type="match status" value="1"/>
</dbReference>
<dbReference type="RefSeq" id="WP_140453497.1">
    <property type="nucleotide sequence ID" value="NZ_VFRP01000004.1"/>
</dbReference>
<feature type="domain" description="HTH lacI-type" evidence="4">
    <location>
        <begin position="1"/>
        <end position="55"/>
    </location>
</feature>
<dbReference type="Gene3D" id="3.40.50.2300">
    <property type="match status" value="2"/>
</dbReference>
<dbReference type="GO" id="GO:0000976">
    <property type="term" value="F:transcription cis-regulatory region binding"/>
    <property type="evidence" value="ECO:0007669"/>
    <property type="project" value="TreeGrafter"/>
</dbReference>
<dbReference type="PANTHER" id="PTHR30146">
    <property type="entry name" value="LACI-RELATED TRANSCRIPTIONAL REPRESSOR"/>
    <property type="match status" value="1"/>
</dbReference>
<evidence type="ECO:0000313" key="5">
    <source>
        <dbReference type="EMBL" id="TPE52255.1"/>
    </source>
</evidence>
<keyword evidence="2" id="KW-0238">DNA-binding</keyword>
<dbReference type="AlphaFoldDB" id="A0A501WVC2"/>
<name>A0A501WVC2_9RHOB</name>